<comment type="caution">
    <text evidence="5">The sequence shown here is derived from an EMBL/GenBank/DDBJ whole genome shotgun (WGS) entry which is preliminary data.</text>
</comment>
<dbReference type="SMART" id="SM00797">
    <property type="entry name" value="AHS2"/>
    <property type="match status" value="1"/>
</dbReference>
<dbReference type="PANTHER" id="PTHR43309:SF4">
    <property type="entry name" value="CARBOXYLTRANSFERASE DOMAIN-CONTAINING PROTEIN"/>
    <property type="match status" value="1"/>
</dbReference>
<keyword evidence="6" id="KW-1185">Reference proteome</keyword>
<dbReference type="SUPFAM" id="SSF50891">
    <property type="entry name" value="Cyclophilin-like"/>
    <property type="match status" value="1"/>
</dbReference>
<dbReference type="Pfam" id="PF02626">
    <property type="entry name" value="CT_A_B"/>
    <property type="match status" value="1"/>
</dbReference>
<keyword evidence="2 5" id="KW-0378">Hydrolase</keyword>
<gene>
    <name evidence="5" type="ORF">C7H08_14660</name>
</gene>
<dbReference type="OrthoDB" id="9768696at2"/>
<protein>
    <submittedName>
        <fullName evidence="5">Allophanate hydrolase</fullName>
    </submittedName>
</protein>
<evidence type="ECO:0000256" key="3">
    <source>
        <dbReference type="ARBA" id="ARBA00022840"/>
    </source>
</evidence>
<dbReference type="RefSeq" id="WP_106672989.1">
    <property type="nucleotide sequence ID" value="NZ_BMFE01000002.1"/>
</dbReference>
<organism evidence="5 6">
    <name type="scientific">Marinobacter halophilus</name>
    <dbReference type="NCBI Taxonomy" id="1323740"/>
    <lineage>
        <taxon>Bacteria</taxon>
        <taxon>Pseudomonadati</taxon>
        <taxon>Pseudomonadota</taxon>
        <taxon>Gammaproteobacteria</taxon>
        <taxon>Pseudomonadales</taxon>
        <taxon>Marinobacteraceae</taxon>
        <taxon>Marinobacter</taxon>
    </lineage>
</organism>
<evidence type="ECO:0000313" key="6">
    <source>
        <dbReference type="Proteomes" id="UP000238385"/>
    </source>
</evidence>
<name>A0A2T1K8K7_9GAMM</name>
<feature type="domain" description="Carboxyltransferase" evidence="4">
    <location>
        <begin position="25"/>
        <end position="302"/>
    </location>
</feature>
<dbReference type="AlphaFoldDB" id="A0A2T1K8K7"/>
<accession>A0A2T1K8K7</accession>
<evidence type="ECO:0000256" key="2">
    <source>
        <dbReference type="ARBA" id="ARBA00022801"/>
    </source>
</evidence>
<dbReference type="PANTHER" id="PTHR43309">
    <property type="entry name" value="5-OXOPROLINASE SUBUNIT C"/>
    <property type="match status" value="1"/>
</dbReference>
<keyword evidence="3" id="KW-0067">ATP-binding</keyword>
<dbReference type="Proteomes" id="UP000238385">
    <property type="component" value="Unassembled WGS sequence"/>
</dbReference>
<dbReference type="EMBL" id="PXNN01000017">
    <property type="protein sequence ID" value="PSF06358.1"/>
    <property type="molecule type" value="Genomic_DNA"/>
</dbReference>
<reference evidence="5 6" key="1">
    <citation type="submission" date="2018-03" db="EMBL/GenBank/DDBJ databases">
        <title>Marinobacter brunus sp. nov., a marine bacterium of Gamma-proteobacteria isolated from the surface seawater of the South China Sea.</title>
        <authorList>
            <person name="Cheng H."/>
            <person name="Wu Y.-H."/>
            <person name="Xamxidin M."/>
            <person name="Xu X.-W."/>
        </authorList>
    </citation>
    <scope>NUCLEOTIDE SEQUENCE [LARGE SCALE GENOMIC DNA]</scope>
    <source>
        <strain evidence="5 6">JCM 30472</strain>
    </source>
</reference>
<proteinExistence type="predicted"/>
<dbReference type="GO" id="GO:0016787">
    <property type="term" value="F:hydrolase activity"/>
    <property type="evidence" value="ECO:0007669"/>
    <property type="project" value="UniProtKB-KW"/>
</dbReference>
<evidence type="ECO:0000259" key="4">
    <source>
        <dbReference type="SMART" id="SM00797"/>
    </source>
</evidence>
<dbReference type="InterPro" id="IPR052708">
    <property type="entry name" value="PxpC"/>
</dbReference>
<dbReference type="InterPro" id="IPR029000">
    <property type="entry name" value="Cyclophilin-like_dom_sf"/>
</dbReference>
<dbReference type="GO" id="GO:0005524">
    <property type="term" value="F:ATP binding"/>
    <property type="evidence" value="ECO:0007669"/>
    <property type="project" value="UniProtKB-KW"/>
</dbReference>
<dbReference type="InterPro" id="IPR003778">
    <property type="entry name" value="CT_A_B"/>
</dbReference>
<keyword evidence="1" id="KW-0547">Nucleotide-binding</keyword>
<dbReference type="Gene3D" id="2.40.100.10">
    <property type="entry name" value="Cyclophilin-like"/>
    <property type="match status" value="1"/>
</dbReference>
<evidence type="ECO:0000256" key="1">
    <source>
        <dbReference type="ARBA" id="ARBA00022741"/>
    </source>
</evidence>
<sequence length="317" mass="34273">MSWLDVISPGVQSTVQDAGRQGYRHHGLAGGGALDIRSYTWANKLLDNPRNAACLEIILGGFHGVARGQLQIALTGAEAPVAINGNPVQLWQTLNLNDGDELTIGHSTTHRLIYLAVAGGLDTPLCFDSRSVVVREHVAGLAPVKPDDKLTALQPGHELPSRFVPISCRPGMQPDVTLRLVPGYQYSLFKRTDILRLTTSVYTVSEQSDRMGFRLQGPALASPPAGIISEGIAQGAMQIPGDGLPIVLLNDCQTIGGYPKPGVVPSLDCGALAQQLPGANIRFELTDLATVQNERRLFEHHYHQTRWCQNGRSLAWL</sequence>
<evidence type="ECO:0000313" key="5">
    <source>
        <dbReference type="EMBL" id="PSF06358.1"/>
    </source>
</evidence>